<dbReference type="PANTHER" id="PTHR43592:SF15">
    <property type="entry name" value="CAAX AMINO TERMINAL PROTEASE FAMILY PROTEIN"/>
    <property type="match status" value="1"/>
</dbReference>
<keyword evidence="1" id="KW-0812">Transmembrane</keyword>
<accession>A0ABP8FNW5</accession>
<feature type="transmembrane region" description="Helical" evidence="1">
    <location>
        <begin position="65"/>
        <end position="85"/>
    </location>
</feature>
<proteinExistence type="predicted"/>
<name>A0ABP8FNW5_9BACT</name>
<keyword evidence="1" id="KW-1133">Transmembrane helix</keyword>
<feature type="domain" description="CAAX prenyl protease 2/Lysostaphin resistance protein A-like" evidence="2">
    <location>
        <begin position="167"/>
        <end position="254"/>
    </location>
</feature>
<dbReference type="InterPro" id="IPR003675">
    <property type="entry name" value="Rce1/LyrA-like_dom"/>
</dbReference>
<evidence type="ECO:0000313" key="3">
    <source>
        <dbReference type="EMBL" id="GAA4308008.1"/>
    </source>
</evidence>
<evidence type="ECO:0000256" key="1">
    <source>
        <dbReference type="SAM" id="Phobius"/>
    </source>
</evidence>
<dbReference type="Pfam" id="PF02517">
    <property type="entry name" value="Rce1-like"/>
    <property type="match status" value="1"/>
</dbReference>
<feature type="transmembrane region" description="Helical" evidence="1">
    <location>
        <begin position="202"/>
        <end position="222"/>
    </location>
</feature>
<feature type="transmembrane region" description="Helical" evidence="1">
    <location>
        <begin position="12"/>
        <end position="45"/>
    </location>
</feature>
<keyword evidence="4" id="KW-1185">Reference proteome</keyword>
<evidence type="ECO:0000259" key="2">
    <source>
        <dbReference type="Pfam" id="PF02517"/>
    </source>
</evidence>
<dbReference type="EMBL" id="BAABGX010000002">
    <property type="protein sequence ID" value="GAA4308008.1"/>
    <property type="molecule type" value="Genomic_DNA"/>
</dbReference>
<sequence>MKGFISTRQHPFTSILLLTAFVIAGFFVGMFLSMVLVKVLFGYGMVEMQQLLQNPTDNPEGRQALLVYQGVTMLCGFALGALAFIKFNKGDVGEYLSPKSQVPFNALLLSAVLIILIMPANSWLIEWNVNLQLPSFLREMEAGMKAKEEQLKVLTEYLTKFDTIGSLLFGMLIIAVLPAICEELLFRGVLQQELIRWFKNPHVGILLASFIFGAIHFQFYGLFPRMALGMVLGYLYYWSKNIWVPILGHFMNNGFTLLFLYLHQQGAVDVKIESTEAMPWYWSLGSVVISGLVLYVLHKGYNQVTHPAVNEDRF</sequence>
<evidence type="ECO:0000313" key="4">
    <source>
        <dbReference type="Proteomes" id="UP001501844"/>
    </source>
</evidence>
<dbReference type="RefSeq" id="WP_345166449.1">
    <property type="nucleotide sequence ID" value="NZ_BAABGX010000002.1"/>
</dbReference>
<protein>
    <recommendedName>
        <fullName evidence="2">CAAX prenyl protease 2/Lysostaphin resistance protein A-like domain-containing protein</fullName>
    </recommendedName>
</protein>
<gene>
    <name evidence="3" type="ORF">GCM10023183_24330</name>
</gene>
<dbReference type="PANTHER" id="PTHR43592">
    <property type="entry name" value="CAAX AMINO TERMINAL PROTEASE"/>
    <property type="match status" value="1"/>
</dbReference>
<keyword evidence="1" id="KW-0472">Membrane</keyword>
<dbReference type="Proteomes" id="UP001501844">
    <property type="component" value="Unassembled WGS sequence"/>
</dbReference>
<feature type="transmembrane region" description="Helical" evidence="1">
    <location>
        <begin position="280"/>
        <end position="297"/>
    </location>
</feature>
<feature type="transmembrane region" description="Helical" evidence="1">
    <location>
        <begin position="242"/>
        <end position="260"/>
    </location>
</feature>
<reference evidence="4" key="1">
    <citation type="journal article" date="2019" name="Int. J. Syst. Evol. Microbiol.">
        <title>The Global Catalogue of Microorganisms (GCM) 10K type strain sequencing project: providing services to taxonomists for standard genome sequencing and annotation.</title>
        <authorList>
            <consortium name="The Broad Institute Genomics Platform"/>
            <consortium name="The Broad Institute Genome Sequencing Center for Infectious Disease"/>
            <person name="Wu L."/>
            <person name="Ma J."/>
        </authorList>
    </citation>
    <scope>NUCLEOTIDE SEQUENCE [LARGE SCALE GENOMIC DNA]</scope>
    <source>
        <strain evidence="4">JCM 17917</strain>
    </source>
</reference>
<comment type="caution">
    <text evidence="3">The sequence shown here is derived from an EMBL/GenBank/DDBJ whole genome shotgun (WGS) entry which is preliminary data.</text>
</comment>
<feature type="transmembrane region" description="Helical" evidence="1">
    <location>
        <begin position="163"/>
        <end position="181"/>
    </location>
</feature>
<feature type="transmembrane region" description="Helical" evidence="1">
    <location>
        <begin position="106"/>
        <end position="125"/>
    </location>
</feature>
<organism evidence="3 4">
    <name type="scientific">Nibribacter koreensis</name>
    <dbReference type="NCBI Taxonomy" id="1084519"/>
    <lineage>
        <taxon>Bacteria</taxon>
        <taxon>Pseudomonadati</taxon>
        <taxon>Bacteroidota</taxon>
        <taxon>Cytophagia</taxon>
        <taxon>Cytophagales</taxon>
        <taxon>Hymenobacteraceae</taxon>
        <taxon>Nibribacter</taxon>
    </lineage>
</organism>